<sequence length="766" mass="85141">MKKKYRSWSECLSLREVKTLKRLEHPCIVKLKEVIREKDELFFVFEYMKENLYEMMKRRKKLFSEDSVRKITRQVLDGLAYMHKQGYFHRDLKPENLLCSGVDVVKLADFGLAREIRSQPPFTDYVSTRWYRAPEILLRSQTYNSPIDLFAVGCIMSELFTLKPLFPGDSEIDMLFRICTVLGTPLQQDWPEGYRLASAMNFRFPKCPPTRLSNIIFNASTAALQLIGELISWNPKKRPTARAALKSKFFVVPDMVKRSNSETENIAPTCPISKAATGPLSTTSSGLFETPVSDTAVSACRRSLEVRDKDVLQNHLTVPFSMCVGINGGGRSQQLIVASEASLQTSIFHSDRNRIGMTTPSPASTISNMDATQHLRNSLYSRWKATDISNDQEKRPEAVVATNGRSSGATTQMNHLDKISPNRHTSHPLFNGLQPSTYATNKDKRVRSKHYCPQKIGELGVTHTYVPNRHFKPVAKINIADELEREFFHVLAQPQMPSQSLPFRQFPGRQSLAFGGAGGGEAASQRRKGILGYTHNCHHIHHGHYCRMPPPRPKLQRPAISIIKSDAEEQSSRPPHAQASDAVEGGSRSTPSRTFYVASTGTATINASGSSCSYSLEVNEAAKRRTNLLNNLPAANRQNMFDNAVRATGLTSALNHSSKSLVHNSTSWTVLETKSCPPAPPPNLGVVCQRTVFSFNNFGSRGHPCSEACGSHASDADTIGCNDFVGGRISMQKQKSATNTSASAQLRSAPFLPSKPDWSAKYLKSL</sequence>
<proteinExistence type="inferred from homology"/>
<evidence type="ECO:0000256" key="1">
    <source>
        <dbReference type="ARBA" id="ARBA00006485"/>
    </source>
</evidence>
<evidence type="ECO:0000256" key="6">
    <source>
        <dbReference type="ARBA" id="ARBA00022777"/>
    </source>
</evidence>
<dbReference type="FunFam" id="1.10.510.10:FF:000104">
    <property type="entry name" value="serine/threonine-protein kinase MAK isoform X1"/>
    <property type="match status" value="1"/>
</dbReference>
<dbReference type="InterPro" id="IPR000719">
    <property type="entry name" value="Prot_kinase_dom"/>
</dbReference>
<organism evidence="10 11">
    <name type="scientific">Echinococcus multilocularis</name>
    <name type="common">Fox tapeworm</name>
    <dbReference type="NCBI Taxonomy" id="6211"/>
    <lineage>
        <taxon>Eukaryota</taxon>
        <taxon>Metazoa</taxon>
        <taxon>Spiralia</taxon>
        <taxon>Lophotrochozoa</taxon>
        <taxon>Platyhelminthes</taxon>
        <taxon>Cestoda</taxon>
        <taxon>Eucestoda</taxon>
        <taxon>Cyclophyllidea</taxon>
        <taxon>Taeniidae</taxon>
        <taxon>Echinococcus</taxon>
    </lineage>
</organism>
<keyword evidence="7" id="KW-0067">ATP-binding</keyword>
<evidence type="ECO:0000313" key="11">
    <source>
        <dbReference type="Proteomes" id="UP000017246"/>
    </source>
</evidence>
<dbReference type="SMART" id="SM00220">
    <property type="entry name" value="S_TKc"/>
    <property type="match status" value="1"/>
</dbReference>
<evidence type="ECO:0000256" key="8">
    <source>
        <dbReference type="SAM" id="MobiDB-lite"/>
    </source>
</evidence>
<dbReference type="STRING" id="6211.A0A068Y1X4"/>
<dbReference type="EMBL" id="LN902845">
    <property type="protein sequence ID" value="CUT98871.1"/>
    <property type="molecule type" value="Genomic_DNA"/>
</dbReference>
<dbReference type="InterPro" id="IPR011009">
    <property type="entry name" value="Kinase-like_dom_sf"/>
</dbReference>
<feature type="region of interest" description="Disordered" evidence="8">
    <location>
        <begin position="390"/>
        <end position="412"/>
    </location>
</feature>
<evidence type="ECO:0000256" key="4">
    <source>
        <dbReference type="ARBA" id="ARBA00022679"/>
    </source>
</evidence>
<dbReference type="Proteomes" id="UP000017246">
    <property type="component" value="Unassembled WGS sequence"/>
</dbReference>
<keyword evidence="6 10" id="KW-0418">Kinase</keyword>
<dbReference type="OrthoDB" id="2158884at2759"/>
<dbReference type="PANTHER" id="PTHR24055">
    <property type="entry name" value="MITOGEN-ACTIVATED PROTEIN KINASE"/>
    <property type="match status" value="1"/>
</dbReference>
<dbReference type="eggNOG" id="KOG0661">
    <property type="taxonomic scope" value="Eukaryota"/>
</dbReference>
<evidence type="ECO:0000259" key="9">
    <source>
        <dbReference type="PROSITE" id="PS50011"/>
    </source>
</evidence>
<dbReference type="Gene3D" id="3.30.200.20">
    <property type="entry name" value="Phosphorylase Kinase, domain 1"/>
    <property type="match status" value="1"/>
</dbReference>
<protein>
    <submittedName>
        <fullName evidence="10">Serine:threonine protein kinase MAK</fullName>
    </submittedName>
</protein>
<feature type="region of interest" description="Disordered" evidence="8">
    <location>
        <begin position="566"/>
        <end position="590"/>
    </location>
</feature>
<reference evidence="10" key="1">
    <citation type="journal article" date="2013" name="Nature">
        <title>The genomes of four tapeworm species reveal adaptations to parasitism.</title>
        <authorList>
            <person name="Tsai I.J."/>
            <person name="Zarowiecki M."/>
            <person name="Holroyd N."/>
            <person name="Garciarrubio A."/>
            <person name="Sanchez-Flores A."/>
            <person name="Brooks K.L."/>
            <person name="Tracey A."/>
            <person name="Bobes R.J."/>
            <person name="Fragoso G."/>
            <person name="Sciutto E."/>
            <person name="Aslett M."/>
            <person name="Beasley H."/>
            <person name="Bennett H.M."/>
            <person name="Cai J."/>
            <person name="Camicia F."/>
            <person name="Clark R."/>
            <person name="Cucher M."/>
            <person name="De Silva N."/>
            <person name="Day T.A."/>
            <person name="Deplazes P."/>
            <person name="Estrada K."/>
            <person name="Fernandez C."/>
            <person name="Holland P.W."/>
            <person name="Hou J."/>
            <person name="Hu S."/>
            <person name="Huckvale T."/>
            <person name="Hung S.S."/>
            <person name="Kamenetzky L."/>
            <person name="Keane J.A."/>
            <person name="Kiss F."/>
            <person name="Koziol U."/>
            <person name="Lambert O."/>
            <person name="Liu K."/>
            <person name="Luo X."/>
            <person name="Luo Y."/>
            <person name="Macchiaroli N."/>
            <person name="Nichol S."/>
            <person name="Paps J."/>
            <person name="Parkinson J."/>
            <person name="Pouchkina-Stantcheva N."/>
            <person name="Riddiford N."/>
            <person name="Rosenzvit M."/>
            <person name="Salinas G."/>
            <person name="Wasmuth J.D."/>
            <person name="Zamanian M."/>
            <person name="Zheng Y."/>
            <person name="Cai X."/>
            <person name="Soberon X."/>
            <person name="Olson P.D."/>
            <person name="Laclette J.P."/>
            <person name="Brehm K."/>
            <person name="Berriman M."/>
            <person name="Garciarrubio A."/>
            <person name="Bobes R.J."/>
            <person name="Fragoso G."/>
            <person name="Sanchez-Flores A."/>
            <person name="Estrada K."/>
            <person name="Cevallos M.A."/>
            <person name="Morett E."/>
            <person name="Gonzalez V."/>
            <person name="Portillo T."/>
            <person name="Ochoa-Leyva A."/>
            <person name="Jose M.V."/>
            <person name="Sciutto E."/>
            <person name="Landa A."/>
            <person name="Jimenez L."/>
            <person name="Valdes V."/>
            <person name="Carrero J.C."/>
            <person name="Larralde C."/>
            <person name="Morales-Montor J."/>
            <person name="Limon-Lason J."/>
            <person name="Soberon X."/>
            <person name="Laclette J.P."/>
        </authorList>
    </citation>
    <scope>NUCLEOTIDE SEQUENCE [LARGE SCALE GENOMIC DNA]</scope>
</reference>
<keyword evidence="2" id="KW-0723">Serine/threonine-protein kinase</keyword>
<evidence type="ECO:0000256" key="3">
    <source>
        <dbReference type="ARBA" id="ARBA00022553"/>
    </source>
</evidence>
<keyword evidence="11" id="KW-1185">Reference proteome</keyword>
<keyword evidence="5" id="KW-0547">Nucleotide-binding</keyword>
<accession>A0A068Y1X4</accession>
<dbReference type="InterPro" id="IPR050117">
    <property type="entry name" value="MAPK"/>
</dbReference>
<keyword evidence="4" id="KW-0808">Transferase</keyword>
<dbReference type="OMA" id="CIMSELF"/>
<feature type="compositionally biased region" description="Polar residues" evidence="8">
    <location>
        <begin position="403"/>
        <end position="412"/>
    </location>
</feature>
<dbReference type="Pfam" id="PF00069">
    <property type="entry name" value="Pkinase"/>
    <property type="match status" value="1"/>
</dbReference>
<comment type="similarity">
    <text evidence="1">Belongs to the protein kinase superfamily. CMGC Ser/Thr protein kinase family. CDC2/CDKX subfamily.</text>
</comment>
<reference evidence="10" key="2">
    <citation type="submission" date="2015-11" db="EMBL/GenBank/DDBJ databases">
        <authorList>
            <person name="Zhang Y."/>
            <person name="Guo Z."/>
        </authorList>
    </citation>
    <scope>NUCLEOTIDE SEQUENCE</scope>
</reference>
<evidence type="ECO:0000313" key="10">
    <source>
        <dbReference type="EMBL" id="CUT98871.1"/>
    </source>
</evidence>
<dbReference type="PROSITE" id="PS50011">
    <property type="entry name" value="PROTEIN_KINASE_DOM"/>
    <property type="match status" value="1"/>
</dbReference>
<dbReference type="PROSITE" id="PS00108">
    <property type="entry name" value="PROTEIN_KINASE_ST"/>
    <property type="match status" value="1"/>
</dbReference>
<evidence type="ECO:0000256" key="2">
    <source>
        <dbReference type="ARBA" id="ARBA00022527"/>
    </source>
</evidence>
<dbReference type="GO" id="GO:0005524">
    <property type="term" value="F:ATP binding"/>
    <property type="evidence" value="ECO:0007669"/>
    <property type="project" value="UniProtKB-KW"/>
</dbReference>
<keyword evidence="3" id="KW-0597">Phosphoprotein</keyword>
<dbReference type="AlphaFoldDB" id="A0A068Y1X4"/>
<evidence type="ECO:0000256" key="5">
    <source>
        <dbReference type="ARBA" id="ARBA00022741"/>
    </source>
</evidence>
<dbReference type="GO" id="GO:0004674">
    <property type="term" value="F:protein serine/threonine kinase activity"/>
    <property type="evidence" value="ECO:0007669"/>
    <property type="project" value="UniProtKB-KW"/>
</dbReference>
<dbReference type="CDD" id="cd07830">
    <property type="entry name" value="STKc_MAK_like"/>
    <property type="match status" value="1"/>
</dbReference>
<evidence type="ECO:0000256" key="7">
    <source>
        <dbReference type="ARBA" id="ARBA00022840"/>
    </source>
</evidence>
<dbReference type="SUPFAM" id="SSF56112">
    <property type="entry name" value="Protein kinase-like (PK-like)"/>
    <property type="match status" value="1"/>
</dbReference>
<dbReference type="InterPro" id="IPR008271">
    <property type="entry name" value="Ser/Thr_kinase_AS"/>
</dbReference>
<dbReference type="Gene3D" id="1.10.510.10">
    <property type="entry name" value="Transferase(Phosphotransferase) domain 1"/>
    <property type="match status" value="1"/>
</dbReference>
<name>A0A068Y1X4_ECHMU</name>
<feature type="domain" description="Protein kinase" evidence="9">
    <location>
        <begin position="1"/>
        <end position="250"/>
    </location>
</feature>